<keyword evidence="8" id="KW-0067">ATP-binding</keyword>
<keyword evidence="9" id="KW-0694">RNA-binding</keyword>
<evidence type="ECO:0000259" key="16">
    <source>
        <dbReference type="PROSITE" id="PS51194"/>
    </source>
</evidence>
<dbReference type="InterPro" id="IPR014014">
    <property type="entry name" value="RNA_helicase_DEAD_Q_motif"/>
</dbReference>
<dbReference type="GO" id="GO:0003724">
    <property type="term" value="F:RNA helicase activity"/>
    <property type="evidence" value="ECO:0007669"/>
    <property type="project" value="UniProtKB-EC"/>
</dbReference>
<dbReference type="PANTHER" id="PTHR47959">
    <property type="entry name" value="ATP-DEPENDENT RNA HELICASE RHLE-RELATED"/>
    <property type="match status" value="1"/>
</dbReference>
<feature type="domain" description="DEAD-box RNA helicase Q" evidence="17">
    <location>
        <begin position="23"/>
        <end position="51"/>
    </location>
</feature>
<dbReference type="PROSITE" id="PS51194">
    <property type="entry name" value="HELICASE_CTER"/>
    <property type="match status" value="1"/>
</dbReference>
<gene>
    <name evidence="18" type="ORF">GcC1_027025</name>
</gene>
<dbReference type="Pfam" id="PF00271">
    <property type="entry name" value="Helicase_C"/>
    <property type="match status" value="2"/>
</dbReference>
<evidence type="ECO:0000313" key="19">
    <source>
        <dbReference type="Proteomes" id="UP000285405"/>
    </source>
</evidence>
<keyword evidence="10" id="KW-0539">Nucleus</keyword>
<evidence type="ECO:0000256" key="7">
    <source>
        <dbReference type="ARBA" id="ARBA00022806"/>
    </source>
</evidence>
<dbReference type="InterPro" id="IPR027417">
    <property type="entry name" value="P-loop_NTPase"/>
</dbReference>
<keyword evidence="4" id="KW-0690">Ribosome biogenesis</keyword>
<dbReference type="CDD" id="cd17961">
    <property type="entry name" value="DEADc_DDX56"/>
    <property type="match status" value="1"/>
</dbReference>
<dbReference type="InterPro" id="IPR014001">
    <property type="entry name" value="Helicase_ATP-bd"/>
</dbReference>
<dbReference type="SUPFAM" id="SSF52540">
    <property type="entry name" value="P-loop containing nucleoside triphosphate hydrolases"/>
    <property type="match status" value="2"/>
</dbReference>
<dbReference type="Pfam" id="PF00270">
    <property type="entry name" value="DEAD"/>
    <property type="match status" value="1"/>
</dbReference>
<protein>
    <recommendedName>
        <fullName evidence="3">RNA helicase</fullName>
        <ecNumber evidence="3">3.6.4.13</ecNumber>
    </recommendedName>
</protein>
<evidence type="ECO:0000256" key="11">
    <source>
        <dbReference type="ARBA" id="ARBA00038041"/>
    </source>
</evidence>
<evidence type="ECO:0000256" key="8">
    <source>
        <dbReference type="ARBA" id="ARBA00022840"/>
    </source>
</evidence>
<evidence type="ECO:0000256" key="1">
    <source>
        <dbReference type="ARBA" id="ARBA00003706"/>
    </source>
</evidence>
<evidence type="ECO:0000313" key="18">
    <source>
        <dbReference type="EMBL" id="RKF81286.1"/>
    </source>
</evidence>
<comment type="function">
    <text evidence="1">ATP-binding RNA helicase involved in the biogenesis of 60S ribosomal subunits and is required for the normal formation of 25S and 5.8S rRNAs.</text>
</comment>
<reference evidence="18 19" key="1">
    <citation type="journal article" date="2018" name="BMC Genomics">
        <title>Comparative genome analyses reveal sequence features reflecting distinct modes of host-adaptation between dicot and monocot powdery mildew.</title>
        <authorList>
            <person name="Wu Y."/>
            <person name="Ma X."/>
            <person name="Pan Z."/>
            <person name="Kale S.D."/>
            <person name="Song Y."/>
            <person name="King H."/>
            <person name="Zhang Q."/>
            <person name="Presley C."/>
            <person name="Deng X."/>
            <person name="Wei C.I."/>
            <person name="Xiao S."/>
        </authorList>
    </citation>
    <scope>NUCLEOTIDE SEQUENCE [LARGE SCALE GENOMIC DNA]</scope>
    <source>
        <strain evidence="18">UCSC1</strain>
    </source>
</reference>
<feature type="region of interest" description="Disordered" evidence="14">
    <location>
        <begin position="335"/>
        <end position="382"/>
    </location>
</feature>
<dbReference type="Proteomes" id="UP000285405">
    <property type="component" value="Unassembled WGS sequence"/>
</dbReference>
<dbReference type="GO" id="GO:0010467">
    <property type="term" value="P:gene expression"/>
    <property type="evidence" value="ECO:0007669"/>
    <property type="project" value="UniProtKB-ARBA"/>
</dbReference>
<dbReference type="GO" id="GO:0016787">
    <property type="term" value="F:hydrolase activity"/>
    <property type="evidence" value="ECO:0007669"/>
    <property type="project" value="UniProtKB-KW"/>
</dbReference>
<keyword evidence="6" id="KW-0378">Hydrolase</keyword>
<comment type="similarity">
    <text evidence="11">Belongs to the DEAD box helicase family. DDX56/DBP9 subfamily.</text>
</comment>
<proteinExistence type="inferred from homology"/>
<dbReference type="SMART" id="SM00490">
    <property type="entry name" value="HELICc"/>
    <property type="match status" value="1"/>
</dbReference>
<name>A0A420J3A1_9PEZI</name>
<evidence type="ECO:0000256" key="10">
    <source>
        <dbReference type="ARBA" id="ARBA00023242"/>
    </source>
</evidence>
<evidence type="ECO:0000256" key="12">
    <source>
        <dbReference type="ARBA" id="ARBA00047984"/>
    </source>
</evidence>
<evidence type="ECO:0000256" key="3">
    <source>
        <dbReference type="ARBA" id="ARBA00012552"/>
    </source>
</evidence>
<dbReference type="InterPro" id="IPR011545">
    <property type="entry name" value="DEAD/DEAH_box_helicase_dom"/>
</dbReference>
<feature type="domain" description="Helicase C-terminal" evidence="16">
    <location>
        <begin position="261"/>
        <end position="478"/>
    </location>
</feature>
<dbReference type="Gene3D" id="3.40.50.300">
    <property type="entry name" value="P-loop containing nucleotide triphosphate hydrolases"/>
    <property type="match status" value="2"/>
</dbReference>
<dbReference type="InterPro" id="IPR050079">
    <property type="entry name" value="DEAD_box_RNA_helicase"/>
</dbReference>
<accession>A0A420J3A1</accession>
<evidence type="ECO:0000256" key="9">
    <source>
        <dbReference type="ARBA" id="ARBA00022884"/>
    </source>
</evidence>
<organism evidence="18 19">
    <name type="scientific">Golovinomyces cichoracearum</name>
    <dbReference type="NCBI Taxonomy" id="62708"/>
    <lineage>
        <taxon>Eukaryota</taxon>
        <taxon>Fungi</taxon>
        <taxon>Dikarya</taxon>
        <taxon>Ascomycota</taxon>
        <taxon>Pezizomycotina</taxon>
        <taxon>Leotiomycetes</taxon>
        <taxon>Erysiphales</taxon>
        <taxon>Erysiphaceae</taxon>
        <taxon>Golovinomyces</taxon>
    </lineage>
</organism>
<evidence type="ECO:0000256" key="14">
    <source>
        <dbReference type="SAM" id="MobiDB-lite"/>
    </source>
</evidence>
<keyword evidence="7 18" id="KW-0347">Helicase</keyword>
<evidence type="ECO:0000259" key="15">
    <source>
        <dbReference type="PROSITE" id="PS51192"/>
    </source>
</evidence>
<evidence type="ECO:0000256" key="13">
    <source>
        <dbReference type="PROSITE-ProRule" id="PRU00552"/>
    </source>
</evidence>
<dbReference type="GO" id="GO:0005634">
    <property type="term" value="C:nucleus"/>
    <property type="evidence" value="ECO:0007669"/>
    <property type="project" value="UniProtKB-SubCell"/>
</dbReference>
<dbReference type="GO" id="GO:0005524">
    <property type="term" value="F:ATP binding"/>
    <property type="evidence" value="ECO:0007669"/>
    <property type="project" value="UniProtKB-KW"/>
</dbReference>
<evidence type="ECO:0000256" key="5">
    <source>
        <dbReference type="ARBA" id="ARBA00022741"/>
    </source>
</evidence>
<dbReference type="GO" id="GO:0003723">
    <property type="term" value="F:RNA binding"/>
    <property type="evidence" value="ECO:0007669"/>
    <property type="project" value="UniProtKB-KW"/>
</dbReference>
<dbReference type="OrthoDB" id="1191041at2759"/>
<comment type="caution">
    <text evidence="18">The sequence shown here is derived from an EMBL/GenBank/DDBJ whole genome shotgun (WGS) entry which is preliminary data.</text>
</comment>
<dbReference type="CDD" id="cd18787">
    <property type="entry name" value="SF2_C_DEAD"/>
    <property type="match status" value="1"/>
</dbReference>
<sequence length="613" mass="69363">MKRKLNANDVPEPASDCVLKEEPSFRDLGLDFRILQAISKQDFKKPTIVQSNAIPLALNGHDIVARARTGSGKTAAYLLPIIHSILKRKKTSSTPFISALILVPTRELAEQVHKVTESFCMFCANDVRSINLTQKVSEAVIQSLLADSPDIVVATPSKALTALRNPSVSLDRVTSLVIDEADLVLSYGYEEDLQAVAKIIPKNIQTCLMSATLSDEVTKLNQLYCNNPTILKLDEKDNKTEDLSQFVVNRCSEEDKFLLAYVIFKLKLVKGKCIIFVGDIDRCYRVKLFLEQFGIRSCILNSELPVNTRIHVVDEFNKGVYDIIIASDEVEMLGREDDSKEDDDNLETDSIKDNNVTPDENGKPAKFQSQKLSKKKERQSSKVRDYGVSRGIDFKNVACVINFDLPTSSRSYIHRIGRTARAGQSGMALSFVITADQYRKHPPTSIESTKNDEKVLARIIKHQKKLGQELKPYNFDMDQVASFRYRLHDALRAVTKIAIREARTKELRQELIKSDKLKQYFEENPGDLYHLRHDSELRPARVQSHLKHVPDYLLPSGGQKALIPSTDGHHISLHKTKENRIRKARMLHKARTNKIKSRRASDPLKTFKVKARS</sequence>
<dbReference type="GO" id="GO:0042254">
    <property type="term" value="P:ribosome biogenesis"/>
    <property type="evidence" value="ECO:0007669"/>
    <property type="project" value="UniProtKB-KW"/>
</dbReference>
<feature type="domain" description="Helicase ATP-binding" evidence="15">
    <location>
        <begin position="54"/>
        <end position="231"/>
    </location>
</feature>
<comment type="subcellular location">
    <subcellularLocation>
        <location evidence="2">Nucleus</location>
    </subcellularLocation>
</comment>
<dbReference type="EMBL" id="MCBR01002774">
    <property type="protein sequence ID" value="RKF81286.1"/>
    <property type="molecule type" value="Genomic_DNA"/>
</dbReference>
<dbReference type="EC" id="3.6.4.13" evidence="3"/>
<dbReference type="InterPro" id="IPR001650">
    <property type="entry name" value="Helicase_C-like"/>
</dbReference>
<comment type="catalytic activity">
    <reaction evidence="12">
        <text>ATP + H2O = ADP + phosphate + H(+)</text>
        <dbReference type="Rhea" id="RHEA:13065"/>
        <dbReference type="ChEBI" id="CHEBI:15377"/>
        <dbReference type="ChEBI" id="CHEBI:15378"/>
        <dbReference type="ChEBI" id="CHEBI:30616"/>
        <dbReference type="ChEBI" id="CHEBI:43474"/>
        <dbReference type="ChEBI" id="CHEBI:456216"/>
        <dbReference type="EC" id="3.6.4.13"/>
    </reaction>
</comment>
<dbReference type="GO" id="GO:0005829">
    <property type="term" value="C:cytosol"/>
    <property type="evidence" value="ECO:0007669"/>
    <property type="project" value="TreeGrafter"/>
</dbReference>
<dbReference type="PANTHER" id="PTHR47959:SF21">
    <property type="entry name" value="DEAD-BOX HELICASE 56"/>
    <property type="match status" value="1"/>
</dbReference>
<evidence type="ECO:0000256" key="6">
    <source>
        <dbReference type="ARBA" id="ARBA00022801"/>
    </source>
</evidence>
<feature type="short sequence motif" description="Q motif" evidence="13">
    <location>
        <begin position="23"/>
        <end position="51"/>
    </location>
</feature>
<evidence type="ECO:0000256" key="4">
    <source>
        <dbReference type="ARBA" id="ARBA00022517"/>
    </source>
</evidence>
<dbReference type="PROSITE" id="PS51192">
    <property type="entry name" value="HELICASE_ATP_BIND_1"/>
    <property type="match status" value="1"/>
</dbReference>
<dbReference type="AlphaFoldDB" id="A0A420J3A1"/>
<keyword evidence="5" id="KW-0547">Nucleotide-binding</keyword>
<evidence type="ECO:0000256" key="2">
    <source>
        <dbReference type="ARBA" id="ARBA00004123"/>
    </source>
</evidence>
<dbReference type="SMART" id="SM00487">
    <property type="entry name" value="DEXDc"/>
    <property type="match status" value="1"/>
</dbReference>
<evidence type="ECO:0000259" key="17">
    <source>
        <dbReference type="PROSITE" id="PS51195"/>
    </source>
</evidence>
<dbReference type="PROSITE" id="PS51195">
    <property type="entry name" value="Q_MOTIF"/>
    <property type="match status" value="1"/>
</dbReference>